<evidence type="ECO:0000313" key="3">
    <source>
        <dbReference type="Proteomes" id="UP001163823"/>
    </source>
</evidence>
<dbReference type="Proteomes" id="UP001163823">
    <property type="component" value="Chromosome 13"/>
</dbReference>
<gene>
    <name evidence="2" type="ORF">O6P43_030456</name>
</gene>
<feature type="compositionally biased region" description="Low complexity" evidence="1">
    <location>
        <begin position="1"/>
        <end position="15"/>
    </location>
</feature>
<comment type="caution">
    <text evidence="2">The sequence shown here is derived from an EMBL/GenBank/DDBJ whole genome shotgun (WGS) entry which is preliminary data.</text>
</comment>
<feature type="region of interest" description="Disordered" evidence="1">
    <location>
        <begin position="1"/>
        <end position="54"/>
    </location>
</feature>
<protein>
    <submittedName>
        <fullName evidence="2">VQ motif-containing protein</fullName>
    </submittedName>
</protein>
<dbReference type="EMBL" id="JARAOO010000013">
    <property type="protein sequence ID" value="KAJ7945391.1"/>
    <property type="molecule type" value="Genomic_DNA"/>
</dbReference>
<proteinExistence type="predicted"/>
<feature type="compositionally biased region" description="Polar residues" evidence="1">
    <location>
        <begin position="29"/>
        <end position="39"/>
    </location>
</feature>
<keyword evidence="3" id="KW-1185">Reference proteome</keyword>
<dbReference type="AlphaFoldDB" id="A0AAD7KUI8"/>
<evidence type="ECO:0000313" key="2">
    <source>
        <dbReference type="EMBL" id="KAJ7945391.1"/>
    </source>
</evidence>
<organism evidence="2 3">
    <name type="scientific">Quillaja saponaria</name>
    <name type="common">Soap bark tree</name>
    <dbReference type="NCBI Taxonomy" id="32244"/>
    <lineage>
        <taxon>Eukaryota</taxon>
        <taxon>Viridiplantae</taxon>
        <taxon>Streptophyta</taxon>
        <taxon>Embryophyta</taxon>
        <taxon>Tracheophyta</taxon>
        <taxon>Spermatophyta</taxon>
        <taxon>Magnoliopsida</taxon>
        <taxon>eudicotyledons</taxon>
        <taxon>Gunneridae</taxon>
        <taxon>Pentapetalae</taxon>
        <taxon>rosids</taxon>
        <taxon>fabids</taxon>
        <taxon>Fabales</taxon>
        <taxon>Quillajaceae</taxon>
        <taxon>Quillaja</taxon>
    </lineage>
</organism>
<feature type="region of interest" description="Disordered" evidence="1">
    <location>
        <begin position="283"/>
        <end position="314"/>
    </location>
</feature>
<reference evidence="2" key="1">
    <citation type="journal article" date="2023" name="Science">
        <title>Elucidation of the pathway for biosynthesis of saponin adjuvants from the soapbark tree.</title>
        <authorList>
            <person name="Reed J."/>
            <person name="Orme A."/>
            <person name="El-Demerdash A."/>
            <person name="Owen C."/>
            <person name="Martin L.B.B."/>
            <person name="Misra R.C."/>
            <person name="Kikuchi S."/>
            <person name="Rejzek M."/>
            <person name="Martin A.C."/>
            <person name="Harkess A."/>
            <person name="Leebens-Mack J."/>
            <person name="Louveau T."/>
            <person name="Stephenson M.J."/>
            <person name="Osbourn A."/>
        </authorList>
    </citation>
    <scope>NUCLEOTIDE SEQUENCE</scope>
    <source>
        <strain evidence="2">S10</strain>
    </source>
</reference>
<evidence type="ECO:0000256" key="1">
    <source>
        <dbReference type="SAM" id="MobiDB-lite"/>
    </source>
</evidence>
<dbReference type="KEGG" id="qsa:O6P43_030456"/>
<sequence length="336" mass="36319">MDSGNSGSMQSSSTGGDEEYDSRADSISAFLNNPPNSHVGSLPNPHHPQPPAASTQLFDQLSNYFDPIQRSPSLTNPQNSLLNLDMGWSKPFRSDPNSTDLSVLIPSSPTQLNQAFFGQTRGTAAFPAIQQMHPSAGYSRKWWWFTRNFTLFLILLLPLQPHHSLLPSLVSDAIASNSLTATTNSTSTNYQLSSSTNPLNMNMLNFQSFLQSPHPKQGPPNLENLKMGHHVLEEFGLSSNHHGTGNLNSGLEIDQSNEALSSGTNNDGNGIGDHHHQQLLRSSLNGNTNFGGGSVNGKVNYSGPSSDFHGDRGPECLAAGTRNEGMMESWINCSSD</sequence>
<accession>A0AAD7KUI8</accession>
<name>A0AAD7KUI8_QUISA</name>